<organism evidence="1 2">
    <name type="scientific">Peptostreptococcus russellii</name>
    <dbReference type="NCBI Taxonomy" id="215200"/>
    <lineage>
        <taxon>Bacteria</taxon>
        <taxon>Bacillati</taxon>
        <taxon>Bacillota</taxon>
        <taxon>Clostridia</taxon>
        <taxon>Peptostreptococcales</taxon>
        <taxon>Peptostreptococcaceae</taxon>
        <taxon>Peptostreptococcus</taxon>
    </lineage>
</organism>
<accession>A0A1H8G995</accession>
<keyword evidence="2" id="KW-1185">Reference proteome</keyword>
<dbReference type="AlphaFoldDB" id="A0A1H8G995"/>
<evidence type="ECO:0000313" key="1">
    <source>
        <dbReference type="EMBL" id="SEN39858.1"/>
    </source>
</evidence>
<sequence>MILVAIISIVSYLKEKKEEKIEESVVTVTEIGQKLKGRDSGLVYKAIVKNKESILSENPEKNIYLIKILGKKKNRDEYKIYANVHSVEYKKTSDGKYVEDSGYSIPMKIVYKLSGGKYVDPKLYIPEDGEEYPISLKKITKDYPFMYEKMLNNRGNFGSDNEINELAKEVYGNNIVEIIEK</sequence>
<gene>
    <name evidence="1" type="ORF">SAMN05216454_10392</name>
</gene>
<dbReference type="Proteomes" id="UP000199512">
    <property type="component" value="Unassembled WGS sequence"/>
</dbReference>
<proteinExistence type="predicted"/>
<reference evidence="1 2" key="1">
    <citation type="submission" date="2016-10" db="EMBL/GenBank/DDBJ databases">
        <authorList>
            <person name="de Groot N.N."/>
        </authorList>
    </citation>
    <scope>NUCLEOTIDE SEQUENCE [LARGE SCALE GENOMIC DNA]</scope>
    <source>
        <strain evidence="1 2">Calf135</strain>
    </source>
</reference>
<protein>
    <submittedName>
        <fullName evidence="1">Uncharacterized protein</fullName>
    </submittedName>
</protein>
<dbReference type="EMBL" id="FODF01000003">
    <property type="protein sequence ID" value="SEN39858.1"/>
    <property type="molecule type" value="Genomic_DNA"/>
</dbReference>
<name>A0A1H8G995_9FIRM</name>
<evidence type="ECO:0000313" key="2">
    <source>
        <dbReference type="Proteomes" id="UP000199512"/>
    </source>
</evidence>